<accession>A0A0D2FCD9</accession>
<gene>
    <name evidence="4" type="ORF">PV04_09419</name>
</gene>
<evidence type="ECO:0000313" key="5">
    <source>
        <dbReference type="Proteomes" id="UP000054266"/>
    </source>
</evidence>
<dbReference type="PROSITE" id="PS00061">
    <property type="entry name" value="ADH_SHORT"/>
    <property type="match status" value="1"/>
</dbReference>
<evidence type="ECO:0000256" key="3">
    <source>
        <dbReference type="ARBA" id="ARBA00023002"/>
    </source>
</evidence>
<dbReference type="Gene3D" id="3.40.50.720">
    <property type="entry name" value="NAD(P)-binding Rossmann-like Domain"/>
    <property type="match status" value="1"/>
</dbReference>
<comment type="similarity">
    <text evidence="1">Belongs to the short-chain dehydrogenases/reductases (SDR) family.</text>
</comment>
<dbReference type="GO" id="GO:0016614">
    <property type="term" value="F:oxidoreductase activity, acting on CH-OH group of donors"/>
    <property type="evidence" value="ECO:0007669"/>
    <property type="project" value="UniProtKB-ARBA"/>
</dbReference>
<keyword evidence="3" id="KW-0560">Oxidoreductase</keyword>
<evidence type="ECO:0000313" key="4">
    <source>
        <dbReference type="EMBL" id="KIW64490.1"/>
    </source>
</evidence>
<dbReference type="PRINTS" id="PR00080">
    <property type="entry name" value="SDRFAMILY"/>
</dbReference>
<dbReference type="SUPFAM" id="SSF51735">
    <property type="entry name" value="NAD(P)-binding Rossmann-fold domains"/>
    <property type="match status" value="1"/>
</dbReference>
<dbReference type="PANTHER" id="PTHR48107">
    <property type="entry name" value="NADPH-DEPENDENT ALDEHYDE REDUCTASE-LIKE PROTEIN, CHLOROPLASTIC-RELATED"/>
    <property type="match status" value="1"/>
</dbReference>
<sequence>MPVLYRMAQVRSPGAEYPRKPILFEIGKRRTSIDRRPSMTQFEASQSPSSLHGKVALITGGSQGIGAAIALQFVRKGIAALAITYATNSKGAENTLAECLAISPSLKAVAIQADVLDPSIGPNLVSRTVEGLGTERIDIVVNNAAVLDTALLQPFAGTTPDTFNKMMQGNVFAPMSIVNSTLHYFPPKGGRVINISSIAGKLANDDPILTYGASKAALESITRSLGLVLGSKTGATFNSVSVGPTRSGATLAAAETFGQALIDKAVEAMTAEKRIGVPEDVAFVVGFLASEEARWINGQLIPANGGHKELLAAQG</sequence>
<proteinExistence type="inferred from homology"/>
<dbReference type="Pfam" id="PF13561">
    <property type="entry name" value="adh_short_C2"/>
    <property type="match status" value="1"/>
</dbReference>
<dbReference type="STRING" id="5601.A0A0D2FCD9"/>
<keyword evidence="5" id="KW-1185">Reference proteome</keyword>
<dbReference type="InterPro" id="IPR020904">
    <property type="entry name" value="Sc_DH/Rdtase_CS"/>
</dbReference>
<reference evidence="4 5" key="1">
    <citation type="submission" date="2015-01" db="EMBL/GenBank/DDBJ databases">
        <title>The Genome Sequence of Capronia semiimmersa CBS27337.</title>
        <authorList>
            <consortium name="The Broad Institute Genomics Platform"/>
            <person name="Cuomo C."/>
            <person name="de Hoog S."/>
            <person name="Gorbushina A."/>
            <person name="Stielow B."/>
            <person name="Teixiera M."/>
            <person name="Abouelleil A."/>
            <person name="Chapman S.B."/>
            <person name="Priest M."/>
            <person name="Young S.K."/>
            <person name="Wortman J."/>
            <person name="Nusbaum C."/>
            <person name="Birren B."/>
        </authorList>
    </citation>
    <scope>NUCLEOTIDE SEQUENCE [LARGE SCALE GENOMIC DNA]</scope>
    <source>
        <strain evidence="4 5">CBS 27337</strain>
    </source>
</reference>
<dbReference type="AlphaFoldDB" id="A0A0D2FCD9"/>
<evidence type="ECO:0000256" key="2">
    <source>
        <dbReference type="ARBA" id="ARBA00022857"/>
    </source>
</evidence>
<protein>
    <recommendedName>
        <fullName evidence="6">3-oxoacyl-[acyl-carrier-protein] reductase</fullName>
    </recommendedName>
</protein>
<dbReference type="HOGENOM" id="CLU_010194_1_3_1"/>
<dbReference type="EMBL" id="KN846961">
    <property type="protein sequence ID" value="KIW64490.1"/>
    <property type="molecule type" value="Genomic_DNA"/>
</dbReference>
<dbReference type="InterPro" id="IPR002347">
    <property type="entry name" value="SDR_fam"/>
</dbReference>
<dbReference type="Proteomes" id="UP000054266">
    <property type="component" value="Unassembled WGS sequence"/>
</dbReference>
<name>A0A0D2FCD9_9EURO</name>
<dbReference type="InterPro" id="IPR036291">
    <property type="entry name" value="NAD(P)-bd_dom_sf"/>
</dbReference>
<dbReference type="PANTHER" id="PTHR48107:SF7">
    <property type="entry name" value="RE15974P"/>
    <property type="match status" value="1"/>
</dbReference>
<evidence type="ECO:0008006" key="6">
    <source>
        <dbReference type="Google" id="ProtNLM"/>
    </source>
</evidence>
<keyword evidence="2" id="KW-0521">NADP</keyword>
<evidence type="ECO:0000256" key="1">
    <source>
        <dbReference type="ARBA" id="ARBA00006484"/>
    </source>
</evidence>
<organism evidence="4 5">
    <name type="scientific">Phialophora macrospora</name>
    <dbReference type="NCBI Taxonomy" id="1851006"/>
    <lineage>
        <taxon>Eukaryota</taxon>
        <taxon>Fungi</taxon>
        <taxon>Dikarya</taxon>
        <taxon>Ascomycota</taxon>
        <taxon>Pezizomycotina</taxon>
        <taxon>Eurotiomycetes</taxon>
        <taxon>Chaetothyriomycetidae</taxon>
        <taxon>Chaetothyriales</taxon>
        <taxon>Herpotrichiellaceae</taxon>
        <taxon>Phialophora</taxon>
    </lineage>
</organism>
<dbReference type="PRINTS" id="PR00081">
    <property type="entry name" value="GDHRDH"/>
</dbReference>